<evidence type="ECO:0000313" key="2">
    <source>
        <dbReference type="Proteomes" id="UP000241986"/>
    </source>
</evidence>
<comment type="caution">
    <text evidence="1">The sequence shown here is derived from an EMBL/GenBank/DDBJ whole genome shotgun (WGS) entry which is preliminary data.</text>
</comment>
<organism evidence="1 2">
    <name type="scientific">Aeromonas veronii</name>
    <dbReference type="NCBI Taxonomy" id="654"/>
    <lineage>
        <taxon>Bacteria</taxon>
        <taxon>Pseudomonadati</taxon>
        <taxon>Pseudomonadota</taxon>
        <taxon>Gammaproteobacteria</taxon>
        <taxon>Aeromonadales</taxon>
        <taxon>Aeromonadaceae</taxon>
        <taxon>Aeromonas</taxon>
    </lineage>
</organism>
<accession>A0A2T4MZV3</accession>
<dbReference type="AlphaFoldDB" id="A0A2T4MZV3"/>
<proteinExistence type="predicted"/>
<reference evidence="1 2" key="1">
    <citation type="submission" date="2018-03" db="EMBL/GenBank/DDBJ databases">
        <title>Aeromonas veronii whole genome sequencing and analysis.</title>
        <authorList>
            <person name="Xie H."/>
            <person name="Liu T."/>
            <person name="Wang K."/>
        </authorList>
    </citation>
    <scope>NUCLEOTIDE SEQUENCE [LARGE SCALE GENOMIC DNA]</scope>
    <source>
        <strain evidence="1 2">XH.VA.1</strain>
    </source>
</reference>
<sequence length="277" mass="30856">MHNKINGILFVGDLNMSSSNPPDRIGGSFLSEMKIKVDSVINIAKEKGLMPFFIGNISTGVFDVDVFDYLVNGLIDASSVIKIDQKNIQGTVAGLLVSSRVSDYISSSKESFPLFVSDERFLISLNKFRNSIEIFNHTDIAIAEVKSAGFKESTDEAAMDGAISVTPLSRIKFHEKDERISVVEWNPSHGFVRHYISSNPEAFSIKSAHSSESNESVFARMLKEETERAADGKSHELITGEMKKLFDEMSCSQQTINMINDLYQMVKTPTFDDLMED</sequence>
<protein>
    <submittedName>
        <fullName evidence="1">Uncharacterized protein</fullName>
    </submittedName>
</protein>
<dbReference type="EMBL" id="PZKL01000037">
    <property type="protein sequence ID" value="PTH80145.1"/>
    <property type="molecule type" value="Genomic_DNA"/>
</dbReference>
<dbReference type="RefSeq" id="WP_107684028.1">
    <property type="nucleotide sequence ID" value="NZ_PZKL01000037.1"/>
</dbReference>
<gene>
    <name evidence="1" type="ORF">DAA48_16450</name>
</gene>
<evidence type="ECO:0000313" key="1">
    <source>
        <dbReference type="EMBL" id="PTH80145.1"/>
    </source>
</evidence>
<dbReference type="Proteomes" id="UP000241986">
    <property type="component" value="Unassembled WGS sequence"/>
</dbReference>
<name>A0A2T4MZV3_AERVE</name>